<keyword evidence="4" id="KW-1185">Reference proteome</keyword>
<evidence type="ECO:0000259" key="2">
    <source>
        <dbReference type="Pfam" id="PF09994"/>
    </source>
</evidence>
<dbReference type="OrthoDB" id="3162439at2759"/>
<dbReference type="Pfam" id="PF09994">
    <property type="entry name" value="T6SS_Tle1-like_cat"/>
    <property type="match status" value="1"/>
</dbReference>
<dbReference type="STRING" id="2282107.A0A286UQZ8"/>
<dbReference type="InParanoid" id="A0A286UQZ8"/>
<evidence type="ECO:0000313" key="4">
    <source>
        <dbReference type="Proteomes" id="UP000217199"/>
    </source>
</evidence>
<organism evidence="3 4">
    <name type="scientific">Pyrrhoderma noxium</name>
    <dbReference type="NCBI Taxonomy" id="2282107"/>
    <lineage>
        <taxon>Eukaryota</taxon>
        <taxon>Fungi</taxon>
        <taxon>Dikarya</taxon>
        <taxon>Basidiomycota</taxon>
        <taxon>Agaricomycotina</taxon>
        <taxon>Agaricomycetes</taxon>
        <taxon>Hymenochaetales</taxon>
        <taxon>Hymenochaetaceae</taxon>
        <taxon>Pyrrhoderma</taxon>
    </lineage>
</organism>
<dbReference type="InterPro" id="IPR029058">
    <property type="entry name" value="AB_hydrolase_fold"/>
</dbReference>
<dbReference type="PANTHER" id="PTHR33840">
    <property type="match status" value="1"/>
</dbReference>
<proteinExistence type="predicted"/>
<dbReference type="AlphaFoldDB" id="A0A286UQZ8"/>
<name>A0A286UQZ8_9AGAM</name>
<feature type="region of interest" description="Disordered" evidence="1">
    <location>
        <begin position="593"/>
        <end position="617"/>
    </location>
</feature>
<comment type="caution">
    <text evidence="3">The sequence shown here is derived from an EMBL/GenBank/DDBJ whole genome shotgun (WGS) entry which is preliminary data.</text>
</comment>
<dbReference type="InterPro" id="IPR018712">
    <property type="entry name" value="Tle1-like_cat"/>
</dbReference>
<feature type="domain" description="T6SS Phospholipase effector Tle1-like catalytic" evidence="2">
    <location>
        <begin position="59"/>
        <end position="363"/>
    </location>
</feature>
<evidence type="ECO:0000256" key="1">
    <source>
        <dbReference type="SAM" id="MobiDB-lite"/>
    </source>
</evidence>
<dbReference type="EMBL" id="NBII01000002">
    <property type="protein sequence ID" value="PAV22028.1"/>
    <property type="molecule type" value="Genomic_DNA"/>
</dbReference>
<accession>A0A286UQZ8</accession>
<sequence>MSLSEQTPLLSDIVAPRMQHAPESTLVDTDFQLSSIQSKNIYGRNWVPEPPPDESRRGRTLILCFDGTGDQFDDDNSNIVQFFSCLKKDSQAHQLVYYQPGIGTYTNSSFITPLTTKVSKVLDEMLAWNLQSHVQEGYEFLMQNYTEGDKIAIFGFSRGAYTARALAGMIQKVGLLPPCNRAQIPFAWTMYTREDEGGLYNSEAFKKTFSTDVMIDFVGVWDTVASVGLVSKELPFVANNSAIRVFRHAISLDEHRVKFIPSFYKHTPNEGPRGEEIDGTEPVVQASLDKVQTKKNGKKPKRLRAHRSESQMWEDSINASYGEKTNALEVWFAGCHCDVGGGSVRNGTRNSLARIPLRWMIRECFKTKTGIIFDRDMLKDLIGIDADTLYPEVLPRPPRIRAPLGQQLVPMEHQPSAFLEFFKVIGSLIAIPFEILYGVITWPIKHFFLLLKFTGLFKRVRKSTPWKAIRNFFRKKETVPKSPLLLASQPSSPFITEEDEEFHDAVQPIYDQLSIAWFWWILEILPFRFREQKGKSDDFFVRSNLGRGRKIYGDAKKNGIKVHRSVKTRLEATNIRGEPAYTPKAWFTFRDASGKKSKGPIEWNVDTPNPKNWEWVD</sequence>
<evidence type="ECO:0000313" key="3">
    <source>
        <dbReference type="EMBL" id="PAV22028.1"/>
    </source>
</evidence>
<protein>
    <recommendedName>
        <fullName evidence="2">T6SS Phospholipase effector Tle1-like catalytic domain-containing protein</fullName>
    </recommendedName>
</protein>
<dbReference type="SUPFAM" id="SSF53474">
    <property type="entry name" value="alpha/beta-Hydrolases"/>
    <property type="match status" value="1"/>
</dbReference>
<gene>
    <name evidence="3" type="ORF">PNOK_0198500</name>
</gene>
<reference evidence="3 4" key="1">
    <citation type="journal article" date="2017" name="Mol. Ecol.">
        <title>Comparative and population genomic landscape of Phellinus noxius: A hypervariable fungus causing root rot in trees.</title>
        <authorList>
            <person name="Chung C.L."/>
            <person name="Lee T.J."/>
            <person name="Akiba M."/>
            <person name="Lee H.H."/>
            <person name="Kuo T.H."/>
            <person name="Liu D."/>
            <person name="Ke H.M."/>
            <person name="Yokoi T."/>
            <person name="Roa M.B."/>
            <person name="Lu M.J."/>
            <person name="Chang Y.Y."/>
            <person name="Ann P.J."/>
            <person name="Tsai J.N."/>
            <person name="Chen C.Y."/>
            <person name="Tzean S.S."/>
            <person name="Ota Y."/>
            <person name="Hattori T."/>
            <person name="Sahashi N."/>
            <person name="Liou R.F."/>
            <person name="Kikuchi T."/>
            <person name="Tsai I.J."/>
        </authorList>
    </citation>
    <scope>NUCLEOTIDE SEQUENCE [LARGE SCALE GENOMIC DNA]</scope>
    <source>
        <strain evidence="3 4">FFPRI411160</strain>
    </source>
</reference>
<dbReference type="Proteomes" id="UP000217199">
    <property type="component" value="Unassembled WGS sequence"/>
</dbReference>
<dbReference type="PANTHER" id="PTHR33840:SF2">
    <property type="entry name" value="TLE1 PHOSPHOLIPASE DOMAIN-CONTAINING PROTEIN"/>
    <property type="match status" value="1"/>
</dbReference>